<evidence type="ECO:0000256" key="3">
    <source>
        <dbReference type="SAM" id="SignalP"/>
    </source>
</evidence>
<dbReference type="GO" id="GO:0003755">
    <property type="term" value="F:peptidyl-prolyl cis-trans isomerase activity"/>
    <property type="evidence" value="ECO:0007669"/>
    <property type="project" value="UniProtKB-KW"/>
</dbReference>
<dbReference type="AlphaFoldDB" id="A0A090Q659"/>
<keyword evidence="2" id="KW-0697">Rotamase</keyword>
<feature type="domain" description="PpiC" evidence="4">
    <location>
        <begin position="207"/>
        <end position="308"/>
    </location>
</feature>
<comment type="caution">
    <text evidence="5">The sequence shown here is derived from an EMBL/GenBank/DDBJ whole genome shotgun (WGS) entry which is preliminary data.</text>
</comment>
<dbReference type="Pfam" id="PF00639">
    <property type="entry name" value="Rotamase"/>
    <property type="match status" value="2"/>
</dbReference>
<evidence type="ECO:0000313" key="5">
    <source>
        <dbReference type="EMBL" id="GAK97697.1"/>
    </source>
</evidence>
<dbReference type="SUPFAM" id="SSF109998">
    <property type="entry name" value="Triger factor/SurA peptide-binding domain-like"/>
    <property type="match status" value="1"/>
</dbReference>
<dbReference type="SUPFAM" id="SSF54534">
    <property type="entry name" value="FKBP-like"/>
    <property type="match status" value="2"/>
</dbReference>
<proteinExistence type="predicted"/>
<organism evidence="5 6">
    <name type="scientific">Nonlabens tegetincola</name>
    <dbReference type="NCBI Taxonomy" id="323273"/>
    <lineage>
        <taxon>Bacteria</taxon>
        <taxon>Pseudomonadati</taxon>
        <taxon>Bacteroidota</taxon>
        <taxon>Flavobacteriia</taxon>
        <taxon>Flavobacteriales</taxon>
        <taxon>Flavobacteriaceae</taxon>
        <taxon>Nonlabens</taxon>
    </lineage>
</organism>
<accession>A0A090Q659</accession>
<evidence type="ECO:0000256" key="1">
    <source>
        <dbReference type="ARBA" id="ARBA00022729"/>
    </source>
</evidence>
<protein>
    <submittedName>
        <fullName evidence="5">Survonivonal protein SurA</fullName>
        <ecNumber evidence="5">5.2.1.8</ecNumber>
    </submittedName>
</protein>
<feature type="domain" description="PpiC" evidence="4">
    <location>
        <begin position="311"/>
        <end position="407"/>
    </location>
</feature>
<evidence type="ECO:0000256" key="2">
    <source>
        <dbReference type="PROSITE-ProRule" id="PRU00278"/>
    </source>
</evidence>
<dbReference type="EC" id="5.2.1.8" evidence="5"/>
<gene>
    <name evidence="5" type="ORF">JCM19294_233</name>
</gene>
<dbReference type="PANTHER" id="PTHR47637">
    <property type="entry name" value="CHAPERONE SURA"/>
    <property type="match status" value="1"/>
</dbReference>
<feature type="signal peptide" evidence="3">
    <location>
        <begin position="1"/>
        <end position="27"/>
    </location>
</feature>
<dbReference type="InterPro" id="IPR000297">
    <property type="entry name" value="PPIase_PpiC"/>
</dbReference>
<dbReference type="InterPro" id="IPR046357">
    <property type="entry name" value="PPIase_dom_sf"/>
</dbReference>
<keyword evidence="6" id="KW-1185">Reference proteome</keyword>
<dbReference type="EMBL" id="BBML01000006">
    <property type="protein sequence ID" value="GAK97697.1"/>
    <property type="molecule type" value="Genomic_DNA"/>
</dbReference>
<dbReference type="STRING" id="319236.BST91_06610"/>
<reference evidence="5" key="1">
    <citation type="journal article" date="2014" name="Genome Announc.">
        <title>Draft Genome Sequences of Marine Flavobacterium Nonlabens Strains NR17, NR24, NR27, NR32, NR33, and Ara13.</title>
        <authorList>
            <person name="Nakanishi M."/>
            <person name="Meirelles P."/>
            <person name="Suzuki R."/>
            <person name="Takatani N."/>
            <person name="Mino S."/>
            <person name="Suda W."/>
            <person name="Oshima K."/>
            <person name="Hattori M."/>
            <person name="Ohkuma M."/>
            <person name="Hosokawa M."/>
            <person name="Miyashita K."/>
            <person name="Thompson F.L."/>
            <person name="Niwa A."/>
            <person name="Sawabe T."/>
            <person name="Sawabe T."/>
        </authorList>
    </citation>
    <scope>NUCLEOTIDE SEQUENCE [LARGE SCALE GENOMIC DNA]</scope>
    <source>
        <strain evidence="5">JCM 19294</strain>
    </source>
</reference>
<keyword evidence="2 5" id="KW-0413">Isomerase</keyword>
<dbReference type="Gene3D" id="1.10.4030.10">
    <property type="entry name" value="Porin chaperone SurA, peptide-binding domain"/>
    <property type="match status" value="1"/>
</dbReference>
<dbReference type="InterPro" id="IPR050280">
    <property type="entry name" value="OMP_Chaperone_SurA"/>
</dbReference>
<feature type="chain" id="PRO_5007758225" evidence="3">
    <location>
        <begin position="28"/>
        <end position="483"/>
    </location>
</feature>
<keyword evidence="1 3" id="KW-0732">Signal</keyword>
<dbReference type="eggNOG" id="COG0760">
    <property type="taxonomic scope" value="Bacteria"/>
</dbReference>
<evidence type="ECO:0000259" key="4">
    <source>
        <dbReference type="PROSITE" id="PS50198"/>
    </source>
</evidence>
<sequence>MMQNKAMKLKFISSVLASLCFWLNATAQTQTDVAATDRENVQETYLQLQDSVKPSNTNRFLIDGVAGVIGDYVILDSDIKKQQSQVELQQGNLKLSKCELIESLIREKMYAHHAIQDSINVSDAEVRSRTNDMLRFFRQRLGSDEEIVKYYNRESMDAVIAELNKLNRDGLLANRMQQRLTEQVEITPEEVRQFFYNIPEDERPLFNTEVEFSQIIVKPQPAEEDVKDVISKLNRYRDDVINNGGNFAAKAALYSDDTGTERQGGILSLTRKDPFVAEFKEVAFSTPEGEVSEPFETQFGWHIVYVEKIRGDYRDVRHILLRPFISTTQVNKAREELDKMRDKLIIGDITFEDAAKEISDEEETSKNGGILTNPSTGDKRFDLTKIDPSLSAQLQFLEEGDVSGIIDEKDDLGRVYFKILKVNKRIEDHKANYTLDFLKIKDLALQKKRVDKIREWQEEKLQDTYIKIGDQFKECDFVVDWTK</sequence>
<name>A0A090Q659_9FLAO</name>
<dbReference type="PANTHER" id="PTHR47637:SF1">
    <property type="entry name" value="CHAPERONE SURA"/>
    <property type="match status" value="1"/>
</dbReference>
<dbReference type="PROSITE" id="PS50198">
    <property type="entry name" value="PPIC_PPIASE_2"/>
    <property type="match status" value="2"/>
</dbReference>
<evidence type="ECO:0000313" key="6">
    <source>
        <dbReference type="Proteomes" id="UP000029221"/>
    </source>
</evidence>
<dbReference type="Proteomes" id="UP000029221">
    <property type="component" value="Unassembled WGS sequence"/>
</dbReference>
<dbReference type="Gene3D" id="3.10.50.40">
    <property type="match status" value="2"/>
</dbReference>
<dbReference type="InterPro" id="IPR027304">
    <property type="entry name" value="Trigger_fact/SurA_dom_sf"/>
</dbReference>